<dbReference type="InterPro" id="IPR011671">
    <property type="entry name" value="tRNA_uracil_MeTrfase"/>
</dbReference>
<dbReference type="GO" id="GO:0141101">
    <property type="term" value="F:tRNA(Ser) (uridine(44)-2'-O-)-methyltransferase activity"/>
    <property type="evidence" value="ECO:0007669"/>
    <property type="project" value="UniProtKB-EC"/>
</dbReference>
<organism evidence="13">
    <name type="scientific">Lygus hesperus</name>
    <name type="common">Western plant bug</name>
    <dbReference type="NCBI Taxonomy" id="30085"/>
    <lineage>
        <taxon>Eukaryota</taxon>
        <taxon>Metazoa</taxon>
        <taxon>Ecdysozoa</taxon>
        <taxon>Arthropoda</taxon>
        <taxon>Hexapoda</taxon>
        <taxon>Insecta</taxon>
        <taxon>Pterygota</taxon>
        <taxon>Neoptera</taxon>
        <taxon>Paraneoptera</taxon>
        <taxon>Hemiptera</taxon>
        <taxon>Heteroptera</taxon>
        <taxon>Panheteroptera</taxon>
        <taxon>Cimicomorpha</taxon>
        <taxon>Miridae</taxon>
        <taxon>Mirini</taxon>
        <taxon>Lygus</taxon>
    </lineage>
</organism>
<evidence type="ECO:0000313" key="14">
    <source>
        <dbReference type="EMBL" id="JAG38908.1"/>
    </source>
</evidence>
<keyword evidence="8 11" id="KW-0819">tRNA processing</keyword>
<evidence type="ECO:0000256" key="8">
    <source>
        <dbReference type="ARBA" id="ARBA00022694"/>
    </source>
</evidence>
<dbReference type="Gene3D" id="3.40.50.150">
    <property type="entry name" value="Vaccinia Virus protein VP39"/>
    <property type="match status" value="1"/>
</dbReference>
<dbReference type="EMBL" id="GDHC01000952">
    <property type="protein sequence ID" value="JAQ17677.1"/>
    <property type="molecule type" value="Transcribed_RNA"/>
</dbReference>
<dbReference type="EMBL" id="GDHC01010239">
    <property type="protein sequence ID" value="JAQ08390.1"/>
    <property type="molecule type" value="Transcribed_RNA"/>
</dbReference>
<evidence type="ECO:0000313" key="13">
    <source>
        <dbReference type="EMBL" id="JAG38907.1"/>
    </source>
</evidence>
<dbReference type="PANTHER" id="PTHR21210">
    <property type="entry name" value="TRNA (URACIL-O(2)-)-METHYLTRANSFERASE-RELATED"/>
    <property type="match status" value="1"/>
</dbReference>
<feature type="zinc finger region" description="C3H1-type" evidence="10">
    <location>
        <begin position="527"/>
        <end position="557"/>
    </location>
</feature>
<dbReference type="Pfam" id="PF07757">
    <property type="entry name" value="AdoMet_MTase"/>
    <property type="match status" value="1"/>
</dbReference>
<evidence type="ECO:0000256" key="9">
    <source>
        <dbReference type="ARBA" id="ARBA00047957"/>
    </source>
</evidence>
<dbReference type="EC" id="2.1.1.211" evidence="11"/>
<keyword evidence="4 11" id="KW-0963">Cytoplasm</keyword>
<dbReference type="GO" id="GO:0008270">
    <property type="term" value="F:zinc ion binding"/>
    <property type="evidence" value="ECO:0007669"/>
    <property type="project" value="UniProtKB-KW"/>
</dbReference>
<dbReference type="EMBL" id="GBHO01004696">
    <property type="protein sequence ID" value="JAG38908.1"/>
    <property type="molecule type" value="Transcribed_RNA"/>
</dbReference>
<evidence type="ECO:0000313" key="16">
    <source>
        <dbReference type="EMBL" id="JAQ17675.1"/>
    </source>
</evidence>
<comment type="similarity">
    <text evidence="3 11">Belongs to the TRM44 family.</text>
</comment>
<evidence type="ECO:0000256" key="3">
    <source>
        <dbReference type="ARBA" id="ARBA00009056"/>
    </source>
</evidence>
<dbReference type="InterPro" id="IPR029063">
    <property type="entry name" value="SAM-dependent_MTases_sf"/>
</dbReference>
<evidence type="ECO:0000256" key="11">
    <source>
        <dbReference type="RuleBase" id="RU368004"/>
    </source>
</evidence>
<evidence type="ECO:0000256" key="4">
    <source>
        <dbReference type="ARBA" id="ARBA00022490"/>
    </source>
</evidence>
<dbReference type="SUPFAM" id="SSF53335">
    <property type="entry name" value="S-adenosyl-L-methionine-dependent methyltransferases"/>
    <property type="match status" value="1"/>
</dbReference>
<sequence length="563" mass="64554">MTQRDIRRAVILWITNPSAYNKNVGTTDLLCLDLSQSDNIFGIIKDFFRSPHLKDANSYASARTSLVSFLMDRELPFDGELDLKGRKGVVRFIIPKNGVFRPSTIDLVICDFENGIVDFHVLKNEGDVDFVHNYAITFDSETVTFTPKQGEPEELSKIEKLLLSKIDKWSLNEIQNSGTPSLSLVSQEEYFVLYNNMKKKYCESIRKIWQESTDPDKFIHEDVAIATYLILLWGRKPIKFVDLGCGNGLLVHILASEGYTGLGIDVRSRKIWSSYPPTTVLKEETFVPSPSYVFPDADWIIGNHSDELTPWIPIISLLSSDTTNFFLLPCCAYEFSGVKYKRVNAAKSQYAEYLDYVQDICVECGFLVFRDRLKIPSTKRICLVSRGRTRLTTNVVGKAKEIISRRGSCIEDERPKKEWLTDFKARDNVERVRNCTQLDQNFVTRLLLNISNLLLVDKSGCESSWNCGNPTDIPTLAKHIDKEDLKQLKNECGGLQTFLRNHHFIFKISEGEVAFRKPEVREKHPKAWKVKPCWFFTNHPQSCPLEDQECSFIHCATEERPPR</sequence>
<keyword evidence="10" id="KW-0863">Zinc-finger</keyword>
<dbReference type="PANTHER" id="PTHR21210:SF0">
    <property type="entry name" value="TRNA (URACIL-O(2)-)-METHYLTRANSFERASE-RELATED"/>
    <property type="match status" value="1"/>
</dbReference>
<evidence type="ECO:0000256" key="10">
    <source>
        <dbReference type="PROSITE-ProRule" id="PRU00723"/>
    </source>
</evidence>
<evidence type="ECO:0000313" key="17">
    <source>
        <dbReference type="EMBL" id="JAQ17677.1"/>
    </source>
</evidence>
<dbReference type="EMBL" id="GBHO01004697">
    <property type="protein sequence ID" value="JAG38907.1"/>
    <property type="molecule type" value="Transcribed_RNA"/>
</dbReference>
<reference evidence="15" key="3">
    <citation type="journal article" date="2016" name="Gigascience">
        <title>De novo construction of an expanded transcriptome assembly for the western tarnished plant bug, Lygus hesperus.</title>
        <authorList>
            <person name="Tassone E.E."/>
            <person name="Geib S.M."/>
            <person name="Hall B."/>
            <person name="Fabrick J.A."/>
            <person name="Brent C.S."/>
            <person name="Hull J.J."/>
        </authorList>
    </citation>
    <scope>NUCLEOTIDE SEQUENCE</scope>
</reference>
<evidence type="ECO:0000313" key="15">
    <source>
        <dbReference type="EMBL" id="JAQ08390.1"/>
    </source>
</evidence>
<gene>
    <name evidence="13" type="primary">METTL19_1</name>
    <name evidence="14" type="synonym">METTL19_0</name>
    <name evidence="17" type="synonym">METTL19_2</name>
    <name evidence="14" type="ORF">CM83_58128</name>
    <name evidence="13" type="ORF">CM83_58130</name>
    <name evidence="16" type="ORF">g.53221</name>
    <name evidence="17" type="ORF">g.53222</name>
    <name evidence="15" type="ORF">g.53223</name>
</gene>
<keyword evidence="10" id="KW-0479">Metal-binding</keyword>
<evidence type="ECO:0000256" key="5">
    <source>
        <dbReference type="ARBA" id="ARBA00022603"/>
    </source>
</evidence>
<reference evidence="13" key="2">
    <citation type="submission" date="2014-07" db="EMBL/GenBank/DDBJ databases">
        <authorList>
            <person name="Hull J."/>
        </authorList>
    </citation>
    <scope>NUCLEOTIDE SEQUENCE</scope>
</reference>
<keyword evidence="7 11" id="KW-0949">S-adenosyl-L-methionine</keyword>
<accession>A0A0A9Z0V6</accession>
<protein>
    <recommendedName>
        <fullName evidence="11">tRNA (uracil-O(2)-)-methyltransferase</fullName>
        <ecNumber evidence="11">2.1.1.211</ecNumber>
    </recommendedName>
</protein>
<comment type="function">
    <text evidence="11">Adenosyl-L-methionine (AdoMet)-dependent tRNA (uracil-O(2)-)-methyltransferase.</text>
</comment>
<comment type="catalytic activity">
    <reaction evidence="9 11">
        <text>uridine(44) in tRNA(Ser) + S-adenosyl-L-methionine = 2'-O-methyluridine(44) in tRNA(Ser) + S-adenosyl-L-homocysteine + H(+)</text>
        <dbReference type="Rhea" id="RHEA:43100"/>
        <dbReference type="Rhea" id="RHEA-COMP:10339"/>
        <dbReference type="Rhea" id="RHEA-COMP:10340"/>
        <dbReference type="ChEBI" id="CHEBI:15378"/>
        <dbReference type="ChEBI" id="CHEBI:57856"/>
        <dbReference type="ChEBI" id="CHEBI:59789"/>
        <dbReference type="ChEBI" id="CHEBI:65315"/>
        <dbReference type="ChEBI" id="CHEBI:74478"/>
        <dbReference type="EC" id="2.1.1.211"/>
    </reaction>
</comment>
<evidence type="ECO:0000256" key="7">
    <source>
        <dbReference type="ARBA" id="ARBA00022691"/>
    </source>
</evidence>
<feature type="domain" description="C3H1-type" evidence="12">
    <location>
        <begin position="527"/>
        <end position="557"/>
    </location>
</feature>
<evidence type="ECO:0000256" key="6">
    <source>
        <dbReference type="ARBA" id="ARBA00022679"/>
    </source>
</evidence>
<proteinExistence type="inferred from homology"/>
<name>A0A0A9Z0V6_LYGHE</name>
<dbReference type="InterPro" id="IPR000571">
    <property type="entry name" value="Znf_CCCH"/>
</dbReference>
<evidence type="ECO:0000256" key="2">
    <source>
        <dbReference type="ARBA" id="ARBA00004496"/>
    </source>
</evidence>
<evidence type="ECO:0000256" key="1">
    <source>
        <dbReference type="ARBA" id="ARBA00002778"/>
    </source>
</evidence>
<comment type="function">
    <text evidence="1">Probable adenosyl-L-methionine (AdoMet)-dependent tRNA (uracil-O(2)-)-methyltransferase.</text>
</comment>
<evidence type="ECO:0000259" key="12">
    <source>
        <dbReference type="PROSITE" id="PS50103"/>
    </source>
</evidence>
<reference evidence="13" key="1">
    <citation type="journal article" date="2014" name="PLoS ONE">
        <title>Transcriptome-Based Identification of ABC Transporters in the Western Tarnished Plant Bug Lygus hesperus.</title>
        <authorList>
            <person name="Hull J.J."/>
            <person name="Chaney K."/>
            <person name="Geib S.M."/>
            <person name="Fabrick J.A."/>
            <person name="Brent C.S."/>
            <person name="Walsh D."/>
            <person name="Lavine L.C."/>
        </authorList>
    </citation>
    <scope>NUCLEOTIDE SEQUENCE</scope>
</reference>
<dbReference type="GO" id="GO:0030488">
    <property type="term" value="P:tRNA methylation"/>
    <property type="evidence" value="ECO:0007669"/>
    <property type="project" value="UniProtKB-UniRule"/>
</dbReference>
<dbReference type="GO" id="GO:0005737">
    <property type="term" value="C:cytoplasm"/>
    <property type="evidence" value="ECO:0007669"/>
    <property type="project" value="UniProtKB-SubCell"/>
</dbReference>
<keyword evidence="5 11" id="KW-0489">Methyltransferase</keyword>
<dbReference type="EMBL" id="GDHC01000954">
    <property type="protein sequence ID" value="JAQ17675.1"/>
    <property type="molecule type" value="Transcribed_RNA"/>
</dbReference>
<keyword evidence="6 11" id="KW-0808">Transferase</keyword>
<dbReference type="PROSITE" id="PS50103">
    <property type="entry name" value="ZF_C3H1"/>
    <property type="match status" value="1"/>
</dbReference>
<comment type="subcellular location">
    <subcellularLocation>
        <location evidence="2 11">Cytoplasm</location>
    </subcellularLocation>
</comment>
<keyword evidence="10" id="KW-0862">Zinc</keyword>
<dbReference type="AlphaFoldDB" id="A0A0A9Z0V6"/>